<keyword evidence="3" id="KW-1185">Reference proteome</keyword>
<comment type="caution">
    <text evidence="2">The sequence shown here is derived from an EMBL/GenBank/DDBJ whole genome shotgun (WGS) entry which is preliminary data.</text>
</comment>
<organism evidence="2 3">
    <name type="scientific">Flavobacterium azizsancarii</name>
    <dbReference type="NCBI Taxonomy" id="2961580"/>
    <lineage>
        <taxon>Bacteria</taxon>
        <taxon>Pseudomonadati</taxon>
        <taxon>Bacteroidota</taxon>
        <taxon>Flavobacteriia</taxon>
        <taxon>Flavobacteriales</taxon>
        <taxon>Flavobacteriaceae</taxon>
        <taxon>Flavobacterium</taxon>
    </lineage>
</organism>
<sequence>MKNSKLWLSIGISIVAISVSAQQDFNSEVNNINLSYSKTTSIVFPYAIKSVDKGSAEILVQKAKGVENILFLKAGRQNFAQTNLTVVTADGKVYGFILNFDQLCPTLHLKAELVSNFNTEALFSSENENQKQIRHYAELALSKIKKVSGLHSNKFSVDLRVNGIFIHHDMMYFRVRLANNSRINYDLDQLRFFIRDQNKSKRTAVQELEIVPVFCSSVLSTIKDHSEITLVFAIPKFTIAERKLLSVELTEKNAGRHLELNIKNTDLMNLEIL</sequence>
<dbReference type="EMBL" id="JAMZNK010000007">
    <property type="protein sequence ID" value="MDA6069225.1"/>
    <property type="molecule type" value="Genomic_DNA"/>
</dbReference>
<feature type="chain" id="PRO_5047019600" evidence="1">
    <location>
        <begin position="22"/>
        <end position="273"/>
    </location>
</feature>
<dbReference type="NCBIfam" id="TIGR03780">
    <property type="entry name" value="Bac_Flav_CT_N"/>
    <property type="match status" value="1"/>
</dbReference>
<name>A0ABT4W9J0_9FLAO</name>
<dbReference type="Pfam" id="PF13595">
    <property type="entry name" value="DUF4138"/>
    <property type="match status" value="1"/>
</dbReference>
<proteinExistence type="predicted"/>
<keyword evidence="1" id="KW-0732">Signal</keyword>
<evidence type="ECO:0000256" key="1">
    <source>
        <dbReference type="SAM" id="SignalP"/>
    </source>
</evidence>
<accession>A0ABT4W9J0</accession>
<reference evidence="2 3" key="1">
    <citation type="journal article" date="2023" name="Chemosphere">
        <title>Whole genome analysis of Flavobacterium aziz-sancarii sp. nov., isolated from Ardley Island (Antarctica), revealed a rich resistome and bioremediation potential.</title>
        <authorList>
            <person name="Otur C."/>
            <person name="Okay S."/>
            <person name="Kurt-Kizildogan A."/>
        </authorList>
    </citation>
    <scope>NUCLEOTIDE SEQUENCE [LARGE SCALE GENOMIC DNA]</scope>
    <source>
        <strain evidence="2 3">AC</strain>
    </source>
</reference>
<evidence type="ECO:0000313" key="3">
    <source>
        <dbReference type="Proteomes" id="UP001212170"/>
    </source>
</evidence>
<dbReference type="Proteomes" id="UP001212170">
    <property type="component" value="Unassembled WGS sequence"/>
</dbReference>
<gene>
    <name evidence="2" type="primary">traN</name>
    <name evidence="2" type="ORF">NJT12_06295</name>
</gene>
<dbReference type="RefSeq" id="WP_271335040.1">
    <property type="nucleotide sequence ID" value="NZ_JAMZNK010000007.1"/>
</dbReference>
<protein>
    <submittedName>
        <fullName evidence="2">Conjugative transposon protein TraN</fullName>
    </submittedName>
</protein>
<evidence type="ECO:0000313" key="2">
    <source>
        <dbReference type="EMBL" id="MDA6069225.1"/>
    </source>
</evidence>
<feature type="signal peptide" evidence="1">
    <location>
        <begin position="1"/>
        <end position="21"/>
    </location>
</feature>
<dbReference type="InterPro" id="IPR022298">
    <property type="entry name" value="Conjug_transposon_TraN"/>
</dbReference>